<dbReference type="Gene3D" id="2.130.10.10">
    <property type="entry name" value="YVTN repeat-like/Quinoprotein amine dehydrogenase"/>
    <property type="match status" value="1"/>
</dbReference>
<protein>
    <recommendedName>
        <fullName evidence="8">Sof1-like protein domain-containing protein</fullName>
    </recommendedName>
</protein>
<name>A0ABV2AUL7_9EUKA</name>
<dbReference type="PANTHER" id="PTHR22851:SF0">
    <property type="entry name" value="DDB1- AND CUL4-ASSOCIATED FACTOR 13"/>
    <property type="match status" value="1"/>
</dbReference>
<reference evidence="9 10" key="1">
    <citation type="journal article" date="2024" name="BMC Biol.">
        <title>Comparative genomics of Ascetosporea gives new insight into the evolutionary basis for animal parasitism in Rhizaria.</title>
        <authorList>
            <person name="Hiltunen Thoren M."/>
            <person name="Onut-Brannstrom I."/>
            <person name="Alfjorden A."/>
            <person name="Peckova H."/>
            <person name="Swords F."/>
            <person name="Hooper C."/>
            <person name="Holzer A.S."/>
            <person name="Bass D."/>
            <person name="Burki F."/>
        </authorList>
    </citation>
    <scope>NUCLEOTIDE SEQUENCE [LARGE SCALE GENOMIC DNA]</scope>
    <source>
        <strain evidence="9">20-A016</strain>
    </source>
</reference>
<evidence type="ECO:0000313" key="9">
    <source>
        <dbReference type="EMBL" id="MES1923077.1"/>
    </source>
</evidence>
<feature type="repeat" description="WD" evidence="7">
    <location>
        <begin position="83"/>
        <end position="124"/>
    </location>
</feature>
<dbReference type="InterPro" id="IPR001680">
    <property type="entry name" value="WD40_rpt"/>
</dbReference>
<accession>A0ABV2AUL7</accession>
<gene>
    <name evidence="9" type="ORF">MHBO_004615</name>
</gene>
<evidence type="ECO:0000259" key="8">
    <source>
        <dbReference type="Pfam" id="PF04158"/>
    </source>
</evidence>
<dbReference type="SMART" id="SM00320">
    <property type="entry name" value="WD40"/>
    <property type="match status" value="2"/>
</dbReference>
<dbReference type="Pfam" id="PF00400">
    <property type="entry name" value="WD40"/>
    <property type="match status" value="2"/>
</dbReference>
<evidence type="ECO:0000256" key="7">
    <source>
        <dbReference type="PROSITE-ProRule" id="PRU00221"/>
    </source>
</evidence>
<dbReference type="InterPro" id="IPR015943">
    <property type="entry name" value="WD40/YVTN_repeat-like_dom_sf"/>
</dbReference>
<keyword evidence="3 7" id="KW-0853">WD repeat</keyword>
<sequence length="205" mass="23945">MVANSVSWNPMEAANFVIASEDTNVYSFDMRKMDKPKVVHEDHLNAVMSVDFSPTGEEFVSGSYDKTVRIFKVNQYKSREVYFNKRMQRVFAAKFSLDGRFVFSGSDDTNIRVWKAVASEKMGILSKSESKSMDYCDKIKAKFRHMPQIKRISRHRQLPKSIYNAQKLKRTIKNAKKVRIQKYEERTKKPFPHRKNKKGVFAVID</sequence>
<comment type="caution">
    <text evidence="9">The sequence shown here is derived from an EMBL/GenBank/DDBJ whole genome shotgun (WGS) entry which is preliminary data.</text>
</comment>
<dbReference type="InterPro" id="IPR051733">
    <property type="entry name" value="WD_repeat_DCAF13/WDSOF1"/>
</dbReference>
<evidence type="ECO:0000256" key="1">
    <source>
        <dbReference type="ARBA" id="ARBA00004604"/>
    </source>
</evidence>
<evidence type="ECO:0000256" key="5">
    <source>
        <dbReference type="ARBA" id="ARBA00023242"/>
    </source>
</evidence>
<keyword evidence="5" id="KW-0539">Nucleus</keyword>
<feature type="repeat" description="WD" evidence="7">
    <location>
        <begin position="40"/>
        <end position="81"/>
    </location>
</feature>
<dbReference type="InterPro" id="IPR036322">
    <property type="entry name" value="WD40_repeat_dom_sf"/>
</dbReference>
<dbReference type="PROSITE" id="PS50082">
    <property type="entry name" value="WD_REPEATS_2"/>
    <property type="match status" value="2"/>
</dbReference>
<dbReference type="PROSITE" id="PS50294">
    <property type="entry name" value="WD_REPEATS_REGION"/>
    <property type="match status" value="2"/>
</dbReference>
<evidence type="ECO:0000256" key="3">
    <source>
        <dbReference type="ARBA" id="ARBA00022574"/>
    </source>
</evidence>
<dbReference type="EMBL" id="JBDODL010004566">
    <property type="protein sequence ID" value="MES1923077.1"/>
    <property type="molecule type" value="Genomic_DNA"/>
</dbReference>
<dbReference type="PANTHER" id="PTHR22851">
    <property type="entry name" value="U3 SMALL NUCLEOLAR RNA U3 SNORNA ASSOCIATED PROTEIN"/>
    <property type="match status" value="1"/>
</dbReference>
<keyword evidence="6" id="KW-0687">Ribonucleoprotein</keyword>
<proteinExistence type="inferred from homology"/>
<organism evidence="9 10">
    <name type="scientific">Bonamia ostreae</name>
    <dbReference type="NCBI Taxonomy" id="126728"/>
    <lineage>
        <taxon>Eukaryota</taxon>
        <taxon>Sar</taxon>
        <taxon>Rhizaria</taxon>
        <taxon>Endomyxa</taxon>
        <taxon>Ascetosporea</taxon>
        <taxon>Haplosporida</taxon>
        <taxon>Bonamia</taxon>
    </lineage>
</organism>
<keyword evidence="10" id="KW-1185">Reference proteome</keyword>
<evidence type="ECO:0000256" key="2">
    <source>
        <dbReference type="ARBA" id="ARBA00005649"/>
    </source>
</evidence>
<evidence type="ECO:0000256" key="4">
    <source>
        <dbReference type="ARBA" id="ARBA00022737"/>
    </source>
</evidence>
<dbReference type="Proteomes" id="UP001439008">
    <property type="component" value="Unassembled WGS sequence"/>
</dbReference>
<comment type="similarity">
    <text evidence="2">Belongs to the WD repeat DCAF13/WDSOF1 family.</text>
</comment>
<dbReference type="InterPro" id="IPR007287">
    <property type="entry name" value="Sof1"/>
</dbReference>
<keyword evidence="4" id="KW-0677">Repeat</keyword>
<evidence type="ECO:0000313" key="10">
    <source>
        <dbReference type="Proteomes" id="UP001439008"/>
    </source>
</evidence>
<dbReference type="Pfam" id="PF04158">
    <property type="entry name" value="Sof1"/>
    <property type="match status" value="1"/>
</dbReference>
<comment type="subcellular location">
    <subcellularLocation>
        <location evidence="1">Nucleus</location>
        <location evidence="1">Nucleolus</location>
    </subcellularLocation>
</comment>
<feature type="domain" description="Sof1-like protein" evidence="8">
    <location>
        <begin position="116"/>
        <end position="195"/>
    </location>
</feature>
<dbReference type="SUPFAM" id="SSF50978">
    <property type="entry name" value="WD40 repeat-like"/>
    <property type="match status" value="1"/>
</dbReference>
<evidence type="ECO:0000256" key="6">
    <source>
        <dbReference type="ARBA" id="ARBA00023274"/>
    </source>
</evidence>